<comment type="caution">
    <text evidence="6">The sequence shown here is derived from an EMBL/GenBank/DDBJ whole genome shotgun (WGS) entry which is preliminary data.</text>
</comment>
<keyword evidence="4" id="KW-1133">Transmembrane helix</keyword>
<accession>A0A4U8Q6T2</accession>
<dbReference type="InterPro" id="IPR036187">
    <property type="entry name" value="DNA_mismatch_repair_MutS_sf"/>
</dbReference>
<keyword evidence="4" id="KW-0812">Transmembrane</keyword>
<keyword evidence="4" id="KW-0472">Membrane</keyword>
<keyword evidence="2" id="KW-0067">ATP-binding</keyword>
<feature type="domain" description="DNA mismatch repair proteins mutS family" evidence="5">
    <location>
        <begin position="368"/>
        <end position="553"/>
    </location>
</feature>
<dbReference type="GO" id="GO:0005524">
    <property type="term" value="F:ATP binding"/>
    <property type="evidence" value="ECO:0007669"/>
    <property type="project" value="UniProtKB-KW"/>
</dbReference>
<evidence type="ECO:0000256" key="4">
    <source>
        <dbReference type="SAM" id="Phobius"/>
    </source>
</evidence>
<dbReference type="InterPro" id="IPR045076">
    <property type="entry name" value="MutS"/>
</dbReference>
<feature type="transmembrane region" description="Helical" evidence="4">
    <location>
        <begin position="171"/>
        <end position="200"/>
    </location>
</feature>
<dbReference type="SMART" id="SM00534">
    <property type="entry name" value="MUTSac"/>
    <property type="match status" value="1"/>
</dbReference>
<dbReference type="SUPFAM" id="SSF52540">
    <property type="entry name" value="P-loop containing nucleoside triphosphate hydrolases"/>
    <property type="match status" value="1"/>
</dbReference>
<dbReference type="GO" id="GO:0005829">
    <property type="term" value="C:cytosol"/>
    <property type="evidence" value="ECO:0007669"/>
    <property type="project" value="TreeGrafter"/>
</dbReference>
<feature type="transmembrane region" description="Helical" evidence="4">
    <location>
        <begin position="6"/>
        <end position="24"/>
    </location>
</feature>
<dbReference type="GO" id="GO:0030983">
    <property type="term" value="F:mismatched DNA binding"/>
    <property type="evidence" value="ECO:0007669"/>
    <property type="project" value="InterPro"/>
</dbReference>
<dbReference type="GO" id="GO:0006298">
    <property type="term" value="P:mismatch repair"/>
    <property type="evidence" value="ECO:0007669"/>
    <property type="project" value="InterPro"/>
</dbReference>
<dbReference type="PANTHER" id="PTHR11361:SF152">
    <property type="entry name" value="DNA MISMATCH REPAIR PROTEIN"/>
    <property type="match status" value="1"/>
</dbReference>
<dbReference type="Gene3D" id="3.40.50.300">
    <property type="entry name" value="P-loop containing nucleotide triphosphate hydrolases"/>
    <property type="match status" value="1"/>
</dbReference>
<organism evidence="6 7">
    <name type="scientific">Robinsoniella peoriensis</name>
    <dbReference type="NCBI Taxonomy" id="180332"/>
    <lineage>
        <taxon>Bacteria</taxon>
        <taxon>Bacillati</taxon>
        <taxon>Bacillota</taxon>
        <taxon>Clostridia</taxon>
        <taxon>Lachnospirales</taxon>
        <taxon>Lachnospiraceae</taxon>
        <taxon>Robinsoniella</taxon>
    </lineage>
</organism>
<dbReference type="STRING" id="180332.GCA_000797495_02859"/>
<dbReference type="InterPro" id="IPR000432">
    <property type="entry name" value="DNA_mismatch_repair_MutS_C"/>
</dbReference>
<proteinExistence type="predicted"/>
<evidence type="ECO:0000313" key="7">
    <source>
        <dbReference type="Proteomes" id="UP000306509"/>
    </source>
</evidence>
<dbReference type="Proteomes" id="UP000306509">
    <property type="component" value="Unassembled WGS sequence"/>
</dbReference>
<dbReference type="InterPro" id="IPR027417">
    <property type="entry name" value="P-loop_NTPase"/>
</dbReference>
<evidence type="ECO:0000256" key="2">
    <source>
        <dbReference type="ARBA" id="ARBA00022840"/>
    </source>
</evidence>
<dbReference type="EMBL" id="QGQD01000052">
    <property type="protein sequence ID" value="TLD00610.1"/>
    <property type="molecule type" value="Genomic_DNA"/>
</dbReference>
<keyword evidence="7" id="KW-1185">Reference proteome</keyword>
<dbReference type="PANTHER" id="PTHR11361">
    <property type="entry name" value="DNA MISMATCH REPAIR PROTEIN MUTS FAMILY MEMBER"/>
    <property type="match status" value="1"/>
</dbReference>
<dbReference type="OrthoDB" id="9802448at2"/>
<dbReference type="Pfam" id="PF00488">
    <property type="entry name" value="MutS_V"/>
    <property type="match status" value="1"/>
</dbReference>
<dbReference type="SUPFAM" id="SSF48334">
    <property type="entry name" value="DNA repair protein MutS, domain III"/>
    <property type="match status" value="1"/>
</dbReference>
<keyword evidence="3" id="KW-0238">DNA-binding</keyword>
<name>A0A4U8Q6T2_9FIRM</name>
<dbReference type="RefSeq" id="WP_044297038.1">
    <property type="nucleotide sequence ID" value="NZ_CABMJZ010000109.1"/>
</dbReference>
<dbReference type="Gene3D" id="1.10.1420.10">
    <property type="match status" value="1"/>
</dbReference>
<evidence type="ECO:0000313" key="6">
    <source>
        <dbReference type="EMBL" id="TLD00610.1"/>
    </source>
</evidence>
<reference evidence="6 7" key="1">
    <citation type="journal article" date="2019" name="Anaerobe">
        <title>Detection of Robinsoniella peoriensis in multiple bone samples of a trauma patient.</title>
        <authorList>
            <person name="Schrottner P."/>
            <person name="Hartwich K."/>
            <person name="Bunk B."/>
            <person name="Schober I."/>
            <person name="Helbig S."/>
            <person name="Rudolph W.W."/>
            <person name="Gunzer F."/>
        </authorList>
    </citation>
    <scope>NUCLEOTIDE SEQUENCE [LARGE SCALE GENOMIC DNA]</scope>
    <source>
        <strain evidence="6 7">DSM 106044</strain>
    </source>
</reference>
<evidence type="ECO:0000256" key="1">
    <source>
        <dbReference type="ARBA" id="ARBA00022741"/>
    </source>
</evidence>
<evidence type="ECO:0000256" key="3">
    <source>
        <dbReference type="ARBA" id="ARBA00023125"/>
    </source>
</evidence>
<dbReference type="GO" id="GO:0140664">
    <property type="term" value="F:ATP-dependent DNA damage sensor activity"/>
    <property type="evidence" value="ECO:0007669"/>
    <property type="project" value="InterPro"/>
</dbReference>
<sequence>MEQGLVVLAVVILVLVCFGAYCVFDNNRRKKSILRKARLAWGQRPDREYEYAEFEAISHYFELNGKKGYAIDDITWNDLDMDTIFMLLNNTGSSIGESCLYDVLRRPSFSKEELEERNRLVEYFMTHKEEREKLQVSFGEMGKSGRRSMFDYVYNLADLEPQTNAKHYITILITIAMAALIFVNPPSGVVGMICVLAYSWTSYFTEARKVSPYTLSCKVMVQLIKMADHITSTDSVEVKKYVEQAIEARKKFNKFKRNTFFLLAGSASSDRGGGVGNIIVDYVNYTFHIDMIQFRTVIKELKDNLESFKVMVDNMGMLEVAIAIASFRTMMEDYAIPELSDSKDAFLEAHDLYHPMIDNPVKNSITANKGVLLTGSNASGKSTFLKTVAINGILAQTIYTCMATTFKSNFYEVYSSMALRDDLMSQESYYIVEIKSLKRILDKMEEGKPIMCFVDEVLRGTNTVERIAASSQILKSMAQSYILSFAATHDIELTHILEQDYDNYHFQEEVYKNDILFDYKLYSGRATSRNAIKLLSIIGYEKEIINNAENTAKRFIETGEWSL</sequence>
<evidence type="ECO:0000259" key="5">
    <source>
        <dbReference type="SMART" id="SM00534"/>
    </source>
</evidence>
<keyword evidence="1" id="KW-0547">Nucleotide-binding</keyword>
<protein>
    <submittedName>
        <fullName evidence="6">DNA mismatch repair protein MutS</fullName>
    </submittedName>
</protein>
<dbReference type="AlphaFoldDB" id="A0A4U8Q6T2"/>
<gene>
    <name evidence="6" type="primary">mutS_3</name>
    <name evidence="6" type="ORF">DSM106044_02558</name>
</gene>